<keyword evidence="2" id="KW-1185">Reference proteome</keyword>
<gene>
    <name evidence="1" type="ORF">LOKVESSMR4R_02564</name>
</gene>
<reference evidence="1 2" key="1">
    <citation type="submission" date="2017-05" db="EMBL/GenBank/DDBJ databases">
        <title>Genome Sequence of Loktanella vestfoldensis Strain SMR4r Isolated from a Culture of the Diatom Skeletonema marinoi.</title>
        <authorList>
            <person name="Topel M."/>
            <person name="Pinder M.I.M."/>
            <person name="Johansson O.N."/>
            <person name="Kourtchenko O."/>
            <person name="Godhe A."/>
            <person name="Clarke A.K."/>
        </authorList>
    </citation>
    <scope>NUCLEOTIDE SEQUENCE [LARGE SCALE GENOMIC DNA]</scope>
    <source>
        <strain evidence="1 2">SMR4r</strain>
    </source>
</reference>
<proteinExistence type="predicted"/>
<accession>A0A1Y0EE15</accession>
<dbReference type="EMBL" id="CP021431">
    <property type="protein sequence ID" value="ARU01866.1"/>
    <property type="molecule type" value="Genomic_DNA"/>
</dbReference>
<evidence type="ECO:0000313" key="2">
    <source>
        <dbReference type="Proteomes" id="UP000195273"/>
    </source>
</evidence>
<dbReference type="Proteomes" id="UP000195273">
    <property type="component" value="Chromosome"/>
</dbReference>
<organism evidence="1 2">
    <name type="scientific">Yoonia vestfoldensis</name>
    <dbReference type="NCBI Taxonomy" id="245188"/>
    <lineage>
        <taxon>Bacteria</taxon>
        <taxon>Pseudomonadati</taxon>
        <taxon>Pseudomonadota</taxon>
        <taxon>Alphaproteobacteria</taxon>
        <taxon>Rhodobacterales</taxon>
        <taxon>Paracoccaceae</taxon>
        <taxon>Yoonia</taxon>
    </lineage>
</organism>
<sequence>MRQKLREIRCVCAKGQEVLVVEWGFGASAADQKSSREFRLEDGSPVNYIGSAYEHFYTGQVFTPV</sequence>
<dbReference type="RefSeq" id="WP_087208943.1">
    <property type="nucleotide sequence ID" value="NZ_CP021431.1"/>
</dbReference>
<name>A0A1Y0EE15_9RHOB</name>
<evidence type="ECO:0000313" key="1">
    <source>
        <dbReference type="EMBL" id="ARU01866.1"/>
    </source>
</evidence>
<protein>
    <submittedName>
        <fullName evidence="1">Uncharacterized protein</fullName>
    </submittedName>
</protein>
<dbReference type="AlphaFoldDB" id="A0A1Y0EE15"/>
<dbReference type="KEGG" id="lvs:LOKVESSMR4R_02564"/>